<dbReference type="PROSITE" id="PS50122">
    <property type="entry name" value="CHEB"/>
    <property type="match status" value="1"/>
</dbReference>
<dbReference type="InterPro" id="IPR000673">
    <property type="entry name" value="Sig_transdc_resp-reg_Me-estase"/>
</dbReference>
<accession>A0A5M6CWP4</accession>
<keyword evidence="7" id="KW-0597">Phosphoprotein</keyword>
<feature type="active site" evidence="6">
    <location>
        <position position="285"/>
    </location>
</feature>
<dbReference type="GO" id="GO:0006935">
    <property type="term" value="P:chemotaxis"/>
    <property type="evidence" value="ECO:0007669"/>
    <property type="project" value="UniProtKB-UniRule"/>
</dbReference>
<evidence type="ECO:0000256" key="4">
    <source>
        <dbReference type="ARBA" id="ARBA00039140"/>
    </source>
</evidence>
<dbReference type="Gene3D" id="3.40.50.2300">
    <property type="match status" value="1"/>
</dbReference>
<dbReference type="InterPro" id="IPR035909">
    <property type="entry name" value="CheB_C"/>
</dbReference>
<dbReference type="Gene3D" id="3.40.50.180">
    <property type="entry name" value="Methylesterase CheB, C-terminal domain"/>
    <property type="match status" value="1"/>
</dbReference>
<gene>
    <name evidence="10" type="ORF">F0145_24600</name>
</gene>
<feature type="active site" evidence="6">
    <location>
        <position position="186"/>
    </location>
</feature>
<dbReference type="SUPFAM" id="SSF52172">
    <property type="entry name" value="CheY-like"/>
    <property type="match status" value="1"/>
</dbReference>
<dbReference type="Pfam" id="PF00072">
    <property type="entry name" value="Response_reg"/>
    <property type="match status" value="1"/>
</dbReference>
<dbReference type="InterPro" id="IPR001789">
    <property type="entry name" value="Sig_transdc_resp-reg_receiver"/>
</dbReference>
<evidence type="ECO:0000256" key="5">
    <source>
        <dbReference type="ARBA" id="ARBA00048267"/>
    </source>
</evidence>
<dbReference type="Pfam" id="PF01339">
    <property type="entry name" value="CheB_methylest"/>
    <property type="match status" value="1"/>
</dbReference>
<evidence type="ECO:0000256" key="2">
    <source>
        <dbReference type="ARBA" id="ARBA00022500"/>
    </source>
</evidence>
<feature type="domain" description="CheB-type methylesterase" evidence="9">
    <location>
        <begin position="150"/>
        <end position="332"/>
    </location>
</feature>
<dbReference type="SUPFAM" id="SSF52738">
    <property type="entry name" value="Methylesterase CheB, C-terminal domain"/>
    <property type="match status" value="1"/>
</dbReference>
<name>A0A5M6CWP4_9BACT</name>
<dbReference type="PANTHER" id="PTHR42872:SF6">
    <property type="entry name" value="PROTEIN-GLUTAMATE METHYLESTERASE_PROTEIN-GLUTAMINE GLUTAMINASE"/>
    <property type="match status" value="1"/>
</dbReference>
<dbReference type="InterPro" id="IPR011006">
    <property type="entry name" value="CheY-like_superfamily"/>
</dbReference>
<evidence type="ECO:0000256" key="7">
    <source>
        <dbReference type="PROSITE-ProRule" id="PRU00169"/>
    </source>
</evidence>
<evidence type="ECO:0000256" key="1">
    <source>
        <dbReference type="ARBA" id="ARBA00022490"/>
    </source>
</evidence>
<evidence type="ECO:0000313" key="11">
    <source>
        <dbReference type="Proteomes" id="UP000323426"/>
    </source>
</evidence>
<dbReference type="AlphaFoldDB" id="A0A5M6CWP4"/>
<comment type="catalytic activity">
    <reaction evidence="5">
        <text>[protein]-L-glutamate 5-O-methyl ester + H2O = L-glutamyl-[protein] + methanol + H(+)</text>
        <dbReference type="Rhea" id="RHEA:23236"/>
        <dbReference type="Rhea" id="RHEA-COMP:10208"/>
        <dbReference type="Rhea" id="RHEA-COMP:10311"/>
        <dbReference type="ChEBI" id="CHEBI:15377"/>
        <dbReference type="ChEBI" id="CHEBI:15378"/>
        <dbReference type="ChEBI" id="CHEBI:17790"/>
        <dbReference type="ChEBI" id="CHEBI:29973"/>
        <dbReference type="ChEBI" id="CHEBI:82795"/>
        <dbReference type="EC" id="3.1.1.61"/>
    </reaction>
</comment>
<reference evidence="10 11" key="1">
    <citation type="submission" date="2019-09" db="EMBL/GenBank/DDBJ databases">
        <title>Genome sequence and assembly of Adhaeribacter sp.</title>
        <authorList>
            <person name="Chhetri G."/>
        </authorList>
    </citation>
    <scope>NUCLEOTIDE SEQUENCE [LARGE SCALE GENOMIC DNA]</scope>
    <source>
        <strain evidence="10 11">DK36</strain>
    </source>
</reference>
<comment type="caution">
    <text evidence="10">The sequence shown here is derived from an EMBL/GenBank/DDBJ whole genome shotgun (WGS) entry which is preliminary data.</text>
</comment>
<evidence type="ECO:0000259" key="9">
    <source>
        <dbReference type="PROSITE" id="PS50122"/>
    </source>
</evidence>
<evidence type="ECO:0000256" key="3">
    <source>
        <dbReference type="ARBA" id="ARBA00022801"/>
    </source>
</evidence>
<keyword evidence="3 6" id="KW-0378">Hydrolase</keyword>
<feature type="modified residue" description="4-aspartylphosphate" evidence="7">
    <location>
        <position position="40"/>
    </location>
</feature>
<dbReference type="GO" id="GO:0000156">
    <property type="term" value="F:phosphorelay response regulator activity"/>
    <property type="evidence" value="ECO:0007669"/>
    <property type="project" value="InterPro"/>
</dbReference>
<keyword evidence="2 6" id="KW-0145">Chemotaxis</keyword>
<dbReference type="EC" id="3.1.1.61" evidence="4"/>
<dbReference type="GO" id="GO:0008984">
    <property type="term" value="F:protein-glutamate methylesterase activity"/>
    <property type="evidence" value="ECO:0007669"/>
    <property type="project" value="UniProtKB-EC"/>
</dbReference>
<dbReference type="InterPro" id="IPR008248">
    <property type="entry name" value="CheB-like"/>
</dbReference>
<dbReference type="GO" id="GO:0005737">
    <property type="term" value="C:cytoplasm"/>
    <property type="evidence" value="ECO:0007669"/>
    <property type="project" value="InterPro"/>
</dbReference>
<evidence type="ECO:0000313" key="10">
    <source>
        <dbReference type="EMBL" id="KAA5539386.1"/>
    </source>
</evidence>
<dbReference type="Proteomes" id="UP000323426">
    <property type="component" value="Unassembled WGS sequence"/>
</dbReference>
<feature type="active site" evidence="6">
    <location>
        <position position="159"/>
    </location>
</feature>
<proteinExistence type="predicted"/>
<evidence type="ECO:0000256" key="6">
    <source>
        <dbReference type="PROSITE-ProRule" id="PRU00050"/>
    </source>
</evidence>
<dbReference type="PIRSF" id="PIRSF000876">
    <property type="entry name" value="RR_chemtxs_CheB"/>
    <property type="match status" value="1"/>
</dbReference>
<organism evidence="10 11">
    <name type="scientific">Adhaeribacter rhizoryzae</name>
    <dbReference type="NCBI Taxonomy" id="2607907"/>
    <lineage>
        <taxon>Bacteria</taxon>
        <taxon>Pseudomonadati</taxon>
        <taxon>Bacteroidota</taxon>
        <taxon>Cytophagia</taxon>
        <taxon>Cytophagales</taxon>
        <taxon>Hymenobacteraceae</taxon>
        <taxon>Adhaeribacter</taxon>
    </lineage>
</organism>
<sequence length="345" mass="38422">MVLTNILNAEVDLEVLDTAENGDDLLRKLKATRPDLVIADYDLPKNSRLFCFRRIKLEYQIPILLLVSRDNVAEDFIFKAMQVGVYDYVKISTHTMLPQLRQIQEEIVLKVRSVMEIKNYQQALVKPTHLAHNLRFRAHRLPTKQLQRQPQSVVVLGASTGGAKAIEYILSRIKPDLKTVVLVALHLPVRFTGIFTARLQSLTSLKVLEGKAGMRLEAGKVIIAPGNKNMVVNQHLGQHHDFRINFSDEPADEFDCPSVDILMRSVAELAGPFTLGVILTGMGKDGTTGTQAILQNGGDTVAQDEASSAIFGMAKSAIENGNIKKILSLTQIPDYINRFAEYHQI</sequence>
<evidence type="ECO:0000259" key="8">
    <source>
        <dbReference type="PROSITE" id="PS50110"/>
    </source>
</evidence>
<dbReference type="CDD" id="cd16432">
    <property type="entry name" value="CheB_Rec"/>
    <property type="match status" value="1"/>
</dbReference>
<keyword evidence="1" id="KW-0963">Cytoplasm</keyword>
<dbReference type="PANTHER" id="PTHR42872">
    <property type="entry name" value="PROTEIN-GLUTAMATE METHYLESTERASE/PROTEIN-GLUTAMINE GLUTAMINASE"/>
    <property type="match status" value="1"/>
</dbReference>
<dbReference type="PROSITE" id="PS50110">
    <property type="entry name" value="RESPONSE_REGULATORY"/>
    <property type="match status" value="1"/>
</dbReference>
<keyword evidence="11" id="KW-1185">Reference proteome</keyword>
<protein>
    <recommendedName>
        <fullName evidence="4">protein-glutamate methylesterase</fullName>
        <ecNumber evidence="4">3.1.1.61</ecNumber>
    </recommendedName>
</protein>
<dbReference type="EMBL" id="VWSF01000033">
    <property type="protein sequence ID" value="KAA5539386.1"/>
    <property type="molecule type" value="Genomic_DNA"/>
</dbReference>
<feature type="domain" description="Response regulatory" evidence="8">
    <location>
        <begin position="1"/>
        <end position="106"/>
    </location>
</feature>